<dbReference type="PANTHER" id="PTHR47183:SF1">
    <property type="entry name" value="GLUCOSE-1-PHOSPHATE CYTIDYLYLTRANSFERASE"/>
    <property type="match status" value="1"/>
</dbReference>
<dbReference type="InterPro" id="IPR013446">
    <property type="entry name" value="G1P_cyt_trans-like"/>
</dbReference>
<dbReference type="AlphaFoldDB" id="X1F059"/>
<sequence>SDDKNWEIIFVDTGLDTLKGGRIKRIEKYVKSDSFHLTYGDGVGNVNIKELVGFHNRHNCIGTVTAVHPPSRFGEMYLENDTVMEFREKPQMNAGYINGGFFVFNKKIMEYLTEDEECDFEFGPLQKLAKDRQLKSFKHDGFWQCMDNIREKNYLDNLIKNNRAPWMCWRND</sequence>
<evidence type="ECO:0000313" key="2">
    <source>
        <dbReference type="EMBL" id="GAH38996.1"/>
    </source>
</evidence>
<dbReference type="InterPro" id="IPR029044">
    <property type="entry name" value="Nucleotide-diphossugar_trans"/>
</dbReference>
<evidence type="ECO:0000259" key="1">
    <source>
        <dbReference type="Pfam" id="PF00483"/>
    </source>
</evidence>
<dbReference type="Pfam" id="PF00483">
    <property type="entry name" value="NTP_transferase"/>
    <property type="match status" value="1"/>
</dbReference>
<organism evidence="2">
    <name type="scientific">marine sediment metagenome</name>
    <dbReference type="NCBI Taxonomy" id="412755"/>
    <lineage>
        <taxon>unclassified sequences</taxon>
        <taxon>metagenomes</taxon>
        <taxon>ecological metagenomes</taxon>
    </lineage>
</organism>
<dbReference type="EMBL" id="BARU01008268">
    <property type="protein sequence ID" value="GAH38996.1"/>
    <property type="molecule type" value="Genomic_DNA"/>
</dbReference>
<feature type="non-terminal residue" evidence="2">
    <location>
        <position position="1"/>
    </location>
</feature>
<proteinExistence type="predicted"/>
<gene>
    <name evidence="2" type="ORF">S03H2_16201</name>
</gene>
<reference evidence="2" key="1">
    <citation type="journal article" date="2014" name="Front. Microbiol.">
        <title>High frequency of phylogenetically diverse reductive dehalogenase-homologous genes in deep subseafloor sedimentary metagenomes.</title>
        <authorList>
            <person name="Kawai M."/>
            <person name="Futagami T."/>
            <person name="Toyoda A."/>
            <person name="Takaki Y."/>
            <person name="Nishi S."/>
            <person name="Hori S."/>
            <person name="Arai W."/>
            <person name="Tsubouchi T."/>
            <person name="Morono Y."/>
            <person name="Uchiyama I."/>
            <person name="Ito T."/>
            <person name="Fujiyama A."/>
            <person name="Inagaki F."/>
            <person name="Takami H."/>
        </authorList>
    </citation>
    <scope>NUCLEOTIDE SEQUENCE</scope>
    <source>
        <strain evidence="2">Expedition CK06-06</strain>
    </source>
</reference>
<dbReference type="GO" id="GO:0047343">
    <property type="term" value="F:glucose-1-phosphate cytidylyltransferase activity"/>
    <property type="evidence" value="ECO:0007669"/>
    <property type="project" value="InterPro"/>
</dbReference>
<dbReference type="Gene3D" id="3.90.550.10">
    <property type="entry name" value="Spore Coat Polysaccharide Biosynthesis Protein SpsA, Chain A"/>
    <property type="match status" value="1"/>
</dbReference>
<name>X1F059_9ZZZZ</name>
<dbReference type="SUPFAM" id="SSF53448">
    <property type="entry name" value="Nucleotide-diphospho-sugar transferases"/>
    <property type="match status" value="1"/>
</dbReference>
<dbReference type="PANTHER" id="PTHR47183">
    <property type="entry name" value="GLUCOSE-1-PHOSPHATE CYTIDYLYLTRANSFERASE-RELATED"/>
    <property type="match status" value="1"/>
</dbReference>
<dbReference type="InterPro" id="IPR005835">
    <property type="entry name" value="NTP_transferase_dom"/>
</dbReference>
<protein>
    <recommendedName>
        <fullName evidence="1">Nucleotidyl transferase domain-containing protein</fullName>
    </recommendedName>
</protein>
<feature type="domain" description="Nucleotidyl transferase" evidence="1">
    <location>
        <begin position="35"/>
        <end position="143"/>
    </location>
</feature>
<comment type="caution">
    <text evidence="2">The sequence shown here is derived from an EMBL/GenBank/DDBJ whole genome shotgun (WGS) entry which is preliminary data.</text>
</comment>
<accession>X1F059</accession>